<dbReference type="STRING" id="946333.A4W93_27920"/>
<proteinExistence type="predicted"/>
<dbReference type="PANTHER" id="PTHR14939">
    <property type="entry name" value="F-BOX ONLY PROTEIN 22"/>
    <property type="match status" value="1"/>
</dbReference>
<dbReference type="InterPro" id="IPR019494">
    <property type="entry name" value="FIST_C"/>
</dbReference>
<organism evidence="1 2">
    <name type="scientific">Piscinibacter gummiphilus</name>
    <dbReference type="NCBI Taxonomy" id="946333"/>
    <lineage>
        <taxon>Bacteria</taxon>
        <taxon>Pseudomonadati</taxon>
        <taxon>Pseudomonadota</taxon>
        <taxon>Betaproteobacteria</taxon>
        <taxon>Burkholderiales</taxon>
        <taxon>Sphaerotilaceae</taxon>
        <taxon>Piscinibacter</taxon>
    </lineage>
</organism>
<name>A0A1W6LGU3_9BURK</name>
<protein>
    <submittedName>
        <fullName evidence="1">Uncharacterized protein</fullName>
    </submittedName>
</protein>
<dbReference type="OrthoDB" id="9770435at2"/>
<dbReference type="RefSeq" id="WP_085753740.1">
    <property type="nucleotide sequence ID" value="NZ_BSPR01000017.1"/>
</dbReference>
<reference evidence="1 2" key="1">
    <citation type="submission" date="2016-04" db="EMBL/GenBank/DDBJ databases">
        <title>Complete genome sequence of natural rubber-degrading, novel Gram-negative bacterium, Rhizobacter gummiphilus strain NS21.</title>
        <authorList>
            <person name="Tabata M."/>
            <person name="Kasai D."/>
            <person name="Fukuda M."/>
        </authorList>
    </citation>
    <scope>NUCLEOTIDE SEQUENCE [LARGE SCALE GENOMIC DNA]</scope>
    <source>
        <strain evidence="1 2">NS21</strain>
    </source>
</reference>
<dbReference type="AlphaFoldDB" id="A0A1W6LGU3"/>
<dbReference type="Pfam" id="PF08495">
    <property type="entry name" value="FIST"/>
    <property type="match status" value="1"/>
</dbReference>
<dbReference type="KEGG" id="rgu:A4W93_27920"/>
<dbReference type="SMART" id="SM01204">
    <property type="entry name" value="FIST_C"/>
    <property type="match status" value="1"/>
</dbReference>
<gene>
    <name evidence="1" type="ORF">A4W93_27920</name>
</gene>
<keyword evidence="2" id="KW-1185">Reference proteome</keyword>
<accession>A0A1W6LGU3</accession>
<evidence type="ECO:0000313" key="1">
    <source>
        <dbReference type="EMBL" id="ARN23417.1"/>
    </source>
</evidence>
<dbReference type="InterPro" id="IPR013702">
    <property type="entry name" value="FIST_domain_N"/>
</dbReference>
<dbReference type="EMBL" id="CP015118">
    <property type="protein sequence ID" value="ARN23417.1"/>
    <property type="molecule type" value="Genomic_DNA"/>
</dbReference>
<sequence length="407" mass="42905">MKLFAHAHATHPDWRMGLALAAAQIDAQRADPSGTHIGAPTLGWVYVTDHYAPHAAALLAELGERWPGVSWVGGVGVGVCANGAEYIDEPALVLMLSDLPRDQFRVFSGARPLGGFHAATAQVHADPSTPDLGELIHEMSRRVDTGYLFGGLPSSRTRSVQVADRVVEGGLSGVAFGPGVSLVSRVTQGCQPVGPVRHVTASDRNLVLALDGEPALDVLLRDLGVDASEPREALSRLRETLVGLSDGRDDALARPGQFGTDTRVRHLIGIDPKARGVAVADEIEAGMQLAFCRRDVEAARRDLVRICSEIREEVEPETMPLAAALALHADAAERGTHPARGIAGAVYVSCTGRGGPHFGAPSAELALIRHALGDVPLVGFFAAGEIARRHLYGYTGVLTVFTNGAPA</sequence>
<dbReference type="PANTHER" id="PTHR14939:SF5">
    <property type="entry name" value="F-BOX ONLY PROTEIN 22"/>
    <property type="match status" value="1"/>
</dbReference>
<evidence type="ECO:0000313" key="2">
    <source>
        <dbReference type="Proteomes" id="UP000193427"/>
    </source>
</evidence>
<dbReference type="Proteomes" id="UP000193427">
    <property type="component" value="Chromosome"/>
</dbReference>
<dbReference type="Pfam" id="PF10442">
    <property type="entry name" value="FIST_C"/>
    <property type="match status" value="1"/>
</dbReference>
<dbReference type="SMART" id="SM00897">
    <property type="entry name" value="FIST"/>
    <property type="match status" value="1"/>
</dbReference>